<accession>A0ABW4H292</accession>
<evidence type="ECO:0000256" key="1">
    <source>
        <dbReference type="SAM" id="MobiDB-lite"/>
    </source>
</evidence>
<keyword evidence="3" id="KW-1185">Reference proteome</keyword>
<feature type="compositionally biased region" description="Low complexity" evidence="1">
    <location>
        <begin position="132"/>
        <end position="143"/>
    </location>
</feature>
<evidence type="ECO:0000313" key="3">
    <source>
        <dbReference type="Proteomes" id="UP001597195"/>
    </source>
</evidence>
<dbReference type="EMBL" id="JBHTOM010000004">
    <property type="protein sequence ID" value="MFD1548852.1"/>
    <property type="molecule type" value="Genomic_DNA"/>
</dbReference>
<gene>
    <name evidence="2" type="ORF">ACFQ5T_04030</name>
</gene>
<sequence length="288" mass="31760">MLTIISGGELTAIAATKTVSKFSHVKVSKHTVSGKTTKYARVKLTNLKHGEKASTKTDKHGKFVLKVKKNNLTKLKFKLKATKKGYKMRAYTHPFKHSSQPIGNGGITESSNQSPVAVPKKQNSSTVATHLSSNSQSATTSTQDKTKQVKELRVEIENAIQNYIILKQKLKPQIDNYNSLFSERSKLNNNLAIARNRLLSAKESLTTSDVSSTTDIQAANQKVSVAQATFDKAYSDYYGYMDKCSNQFIEGARAHNQLSAAEQKVTDLGNELEKLEPGMPNEGTLDFE</sequence>
<feature type="compositionally biased region" description="Polar residues" evidence="1">
    <location>
        <begin position="97"/>
        <end position="131"/>
    </location>
</feature>
<name>A0ABW4H292_9LACO</name>
<protein>
    <submittedName>
        <fullName evidence="2">Carboxypeptidase-like regulatory domain-containing protein</fullName>
    </submittedName>
</protein>
<dbReference type="RefSeq" id="WP_225421259.1">
    <property type="nucleotide sequence ID" value="NZ_JBHTOM010000004.1"/>
</dbReference>
<reference evidence="3" key="1">
    <citation type="journal article" date="2019" name="Int. J. Syst. Evol. Microbiol.">
        <title>The Global Catalogue of Microorganisms (GCM) 10K type strain sequencing project: providing services to taxonomists for standard genome sequencing and annotation.</title>
        <authorList>
            <consortium name="The Broad Institute Genomics Platform"/>
            <consortium name="The Broad Institute Genome Sequencing Center for Infectious Disease"/>
            <person name="Wu L."/>
            <person name="Ma J."/>
        </authorList>
    </citation>
    <scope>NUCLEOTIDE SEQUENCE [LARGE SCALE GENOMIC DNA]</scope>
    <source>
        <strain evidence="3">CCM 8906</strain>
    </source>
</reference>
<evidence type="ECO:0000313" key="2">
    <source>
        <dbReference type="EMBL" id="MFD1548852.1"/>
    </source>
</evidence>
<dbReference type="Proteomes" id="UP001597195">
    <property type="component" value="Unassembled WGS sequence"/>
</dbReference>
<proteinExistence type="predicted"/>
<comment type="caution">
    <text evidence="2">The sequence shown here is derived from an EMBL/GenBank/DDBJ whole genome shotgun (WGS) entry which is preliminary data.</text>
</comment>
<feature type="region of interest" description="Disordered" evidence="1">
    <location>
        <begin position="92"/>
        <end position="147"/>
    </location>
</feature>
<organism evidence="2 3">
    <name type="scientific">Levilactobacillus fuyuanensis</name>
    <dbReference type="NCBI Taxonomy" id="2486022"/>
    <lineage>
        <taxon>Bacteria</taxon>
        <taxon>Bacillati</taxon>
        <taxon>Bacillota</taxon>
        <taxon>Bacilli</taxon>
        <taxon>Lactobacillales</taxon>
        <taxon>Lactobacillaceae</taxon>
        <taxon>Levilactobacillus</taxon>
    </lineage>
</organism>